<dbReference type="PANTHER" id="PTHR10579">
    <property type="entry name" value="CALCIUM-ACTIVATED CHLORIDE CHANNEL REGULATOR"/>
    <property type="match status" value="1"/>
</dbReference>
<dbReference type="InterPro" id="IPR036465">
    <property type="entry name" value="vWFA_dom_sf"/>
</dbReference>
<evidence type="ECO:0000313" key="3">
    <source>
        <dbReference type="EMBL" id="GAA4135830.1"/>
    </source>
</evidence>
<dbReference type="Proteomes" id="UP001500101">
    <property type="component" value="Unassembled WGS sequence"/>
</dbReference>
<feature type="domain" description="VWFA" evidence="2">
    <location>
        <begin position="244"/>
        <end position="422"/>
    </location>
</feature>
<dbReference type="RefSeq" id="WP_344673524.1">
    <property type="nucleotide sequence ID" value="NZ_BAAAZI010000006.1"/>
</dbReference>
<dbReference type="Pfam" id="PF12450">
    <property type="entry name" value="vWF_A"/>
    <property type="match status" value="1"/>
</dbReference>
<dbReference type="InterPro" id="IPR051266">
    <property type="entry name" value="CLCR"/>
</dbReference>
<dbReference type="SUPFAM" id="SSF53300">
    <property type="entry name" value="vWA-like"/>
    <property type="match status" value="1"/>
</dbReference>
<feature type="signal peptide" evidence="1">
    <location>
        <begin position="1"/>
        <end position="22"/>
    </location>
</feature>
<reference evidence="4" key="1">
    <citation type="journal article" date="2019" name="Int. J. Syst. Evol. Microbiol.">
        <title>The Global Catalogue of Microorganisms (GCM) 10K type strain sequencing project: providing services to taxonomists for standard genome sequencing and annotation.</title>
        <authorList>
            <consortium name="The Broad Institute Genomics Platform"/>
            <consortium name="The Broad Institute Genome Sequencing Center for Infectious Disease"/>
            <person name="Wu L."/>
            <person name="Ma J."/>
        </authorList>
    </citation>
    <scope>NUCLEOTIDE SEQUENCE [LARGE SCALE GENOMIC DNA]</scope>
    <source>
        <strain evidence="4">JCM 16704</strain>
    </source>
</reference>
<dbReference type="SMART" id="SM00327">
    <property type="entry name" value="VWA"/>
    <property type="match status" value="1"/>
</dbReference>
<dbReference type="EMBL" id="BAAAZI010000006">
    <property type="protein sequence ID" value="GAA4135830.1"/>
    <property type="molecule type" value="Genomic_DNA"/>
</dbReference>
<evidence type="ECO:0000313" key="4">
    <source>
        <dbReference type="Proteomes" id="UP001500101"/>
    </source>
</evidence>
<dbReference type="InterPro" id="IPR002035">
    <property type="entry name" value="VWF_A"/>
</dbReference>
<dbReference type="InterPro" id="IPR008969">
    <property type="entry name" value="CarboxyPept-like_regulatory"/>
</dbReference>
<dbReference type="Pfam" id="PF12034">
    <property type="entry name" value="YfbK_C"/>
    <property type="match status" value="1"/>
</dbReference>
<dbReference type="PROSITE" id="PS50234">
    <property type="entry name" value="VWFA"/>
    <property type="match status" value="1"/>
</dbReference>
<gene>
    <name evidence="3" type="ORF">GCM10022216_10080</name>
</gene>
<feature type="chain" id="PRO_5045518364" evidence="1">
    <location>
        <begin position="23"/>
        <end position="615"/>
    </location>
</feature>
<proteinExistence type="predicted"/>
<dbReference type="Gene3D" id="2.60.40.1120">
    <property type="entry name" value="Carboxypeptidase-like, regulatory domain"/>
    <property type="match status" value="1"/>
</dbReference>
<comment type="caution">
    <text evidence="3">The sequence shown here is derived from an EMBL/GenBank/DDBJ whole genome shotgun (WGS) entry which is preliminary data.</text>
</comment>
<dbReference type="PANTHER" id="PTHR10579:SF43">
    <property type="entry name" value="ZINC FINGER (C3HC4-TYPE RING FINGER) FAMILY PROTEIN"/>
    <property type="match status" value="1"/>
</dbReference>
<dbReference type="CDD" id="cd01465">
    <property type="entry name" value="vWA_subgroup"/>
    <property type="match status" value="1"/>
</dbReference>
<protein>
    <submittedName>
        <fullName evidence="3">VWA domain-containing protein</fullName>
    </submittedName>
</protein>
<dbReference type="InterPro" id="IPR021908">
    <property type="entry name" value="YfbK_C"/>
</dbReference>
<accession>A0ABP7YGK0</accession>
<evidence type="ECO:0000256" key="1">
    <source>
        <dbReference type="SAM" id="SignalP"/>
    </source>
</evidence>
<dbReference type="InterPro" id="IPR022156">
    <property type="entry name" value="Uncharacterised_YfbK_N"/>
</dbReference>
<evidence type="ECO:0000259" key="2">
    <source>
        <dbReference type="PROSITE" id="PS50234"/>
    </source>
</evidence>
<keyword evidence="1" id="KW-0732">Signal</keyword>
<dbReference type="Pfam" id="PF00092">
    <property type="entry name" value="VWA"/>
    <property type="match status" value="1"/>
</dbReference>
<dbReference type="SUPFAM" id="SSF49464">
    <property type="entry name" value="Carboxypeptidase regulatory domain-like"/>
    <property type="match status" value="1"/>
</dbReference>
<organism evidence="3 4">
    <name type="scientific">Sphingobacterium kyonggiense</name>
    <dbReference type="NCBI Taxonomy" id="714075"/>
    <lineage>
        <taxon>Bacteria</taxon>
        <taxon>Pseudomonadati</taxon>
        <taxon>Bacteroidota</taxon>
        <taxon>Sphingobacteriia</taxon>
        <taxon>Sphingobacteriales</taxon>
        <taxon>Sphingobacteriaceae</taxon>
        <taxon>Sphingobacterium</taxon>
    </lineage>
</organism>
<dbReference type="Gene3D" id="3.40.50.410">
    <property type="entry name" value="von Willebrand factor, type A domain"/>
    <property type="match status" value="1"/>
</dbReference>
<dbReference type="Pfam" id="PF13715">
    <property type="entry name" value="CarbopepD_reg_2"/>
    <property type="match status" value="1"/>
</dbReference>
<name>A0ABP7YGK0_9SPHI</name>
<sequence length="615" mass="67516">MKRIIYLFAVLILLVGADQAIAAEISGYVRDNADKKALAGVQVLVKNKNMATTTDKNGFYKINAESGDLLLFSYIGYKTKEVKVPKSNSLNVLLDQGFEVLEEIVVQSYGKNTRVKGQIVGSANMGVRISMPRAMDSETYQDIKENTFLSPLKDPLSTFAVDVDAASYSNVRRMINAGQLPPKDAVRVEEMINYFQYNLNPPTNGDPVKIYTELSVAPWNPEHKLMRIALKAKNMPTEKLPASNFVFLIDVSGSMFGANRLPLVKSSLKLLVDQLRPEDKVAIVTYAGSAGLKLKSTSGSQKMTIKQAIDELEAGGSTAGGAGIKLAYNIAKENFIKDGNNRIVLATDGDFNVGASSDEAMEDLISRERQSGVNLTVLGYGMGNLKDSKMEILANKGHGNYAYIDNISEARKAMVTEFGGTMFTVAKDVKIQVEFNPAYVQAYRLVGYENRLLEAEDFNNDTKLGGDMGVGHTVTALYELIPTGIISQIFGKVDPLKYQKDKQAPAGASNGELATVKFRYKEPTSDRSKLQQQVVSDKAIAIENASEDFRFATAVAEFGMLIRNSDFKQKANFQSLITRAKAAKGKDDEGYRAEFIRMAENSKSLFDTNGFKESE</sequence>
<keyword evidence="4" id="KW-1185">Reference proteome</keyword>